<reference evidence="11" key="1">
    <citation type="submission" date="2016-05" db="EMBL/GenBank/DDBJ databases">
        <title>Comparative genomics of biotechnologically important yeasts.</title>
        <authorList>
            <consortium name="DOE Joint Genome Institute"/>
            <person name="Riley R."/>
            <person name="Haridas S."/>
            <person name="Wolfe K.H."/>
            <person name="Lopes M.R."/>
            <person name="Hittinger C.T."/>
            <person name="Goker M."/>
            <person name="Salamov A."/>
            <person name="Wisecaver J."/>
            <person name="Long T.M."/>
            <person name="Aerts A.L."/>
            <person name="Barry K."/>
            <person name="Choi C."/>
            <person name="Clum A."/>
            <person name="Coughlan A.Y."/>
            <person name="Deshpande S."/>
            <person name="Douglass A.P."/>
            <person name="Hanson S.J."/>
            <person name="Klenk H.-P."/>
            <person name="Labutti K."/>
            <person name="Lapidus A."/>
            <person name="Lindquist E."/>
            <person name="Lipzen A."/>
            <person name="Meier-Kolthoff J.P."/>
            <person name="Ohm R.A."/>
            <person name="Otillar R.P."/>
            <person name="Pangilinan J."/>
            <person name="Peng Y."/>
            <person name="Rokas A."/>
            <person name="Rosa C.A."/>
            <person name="Scheuner C."/>
            <person name="Sibirny A.A."/>
            <person name="Slot J.C."/>
            <person name="Stielow J.B."/>
            <person name="Sun H."/>
            <person name="Kurtzman C.P."/>
            <person name="Blackwell M."/>
            <person name="Grigoriev I.V."/>
            <person name="Jeffries T.W."/>
        </authorList>
    </citation>
    <scope>NUCLEOTIDE SEQUENCE [LARGE SCALE GENOMIC DNA]</scope>
    <source>
        <strain evidence="11">DSM 1968</strain>
    </source>
</reference>
<sequence>MTIQKENYTQDISFDDLSKVKAISAEKEIKFEKKVDYIGTFKKENIKILLEKTGHGTDDTLVQNLPDDTEFILNKIYQLTVEESIKILENAIEYHNDDPNFPNDDYELMKTLVKKSDLEKDKNEDELFQIKLLASLIHYLSPYPEVRAVTDPFDEPDIPIETIRSYTLAILWVLIGSAVNEFFSHRYPSISLSSSVIQILMYPCGKFWAWCVPDWGFTYKGKRISLNPGPWTYKEQMFSTLLYAITSPGVYITYNVVVQKLEIFYNNKWCDFGFQFLLAMSTQFLGFGIAGILRKFVVYPVRAMWPTILPTLALNRALLKPEKKERIHGWKLTKYQFFFIFFLFMFLYFWLPNYLFQALSYFNWITWIDKNNFNLAVICGQVLGLGLNPIPTFDWNVANYLTPLTVPFFANMNIVVGIFLAFFAITGVYYNNYYWSAYLPVNSNAIFTNKGESYQVTQILTNGLLDKQKYQSYSPPYYTAANLVVYGAFFAIYPFSFMYTCYIERRSLIESLKEVKKTIQNWKRSNFEGFTDPHSRMMAKYKEVPDWWFLIIVIVSLVFAILAVSLYPTHTPVWLIFMAFGMNIVFLIPFALIYSTTGFSLGLNVLVELICGYALPGNGVALMTIKALGYNIGGQADNYISNQKMAHYSKIPPLALFRGQIITTTIQVLVVLGVVNWQISNVDNFCQPGQKQRFTCPSEKTFYSASVFWGVIGPKRVFSEIYPLLEKCFLIGFLLGIFFILVKRFLPRYFPNIIQPTLIMGGFIQVFAPYNLMYVIPGIYLSFTFMYYIKKHYLAWFEKYNYVLVSSFDAGVAFSALIMFFAVQYHNINVNWWGNLISFEGVDGGVGRQSLLDVASTTKKYFGYDNWS</sequence>
<dbReference type="NCBIfam" id="TIGR00728">
    <property type="entry name" value="OPT_sfam"/>
    <property type="match status" value="1"/>
</dbReference>
<proteinExistence type="inferred from homology"/>
<evidence type="ECO:0000256" key="4">
    <source>
        <dbReference type="ARBA" id="ARBA00022692"/>
    </source>
</evidence>
<evidence type="ECO:0000256" key="5">
    <source>
        <dbReference type="ARBA" id="ARBA00022856"/>
    </source>
</evidence>
<comment type="subcellular location">
    <subcellularLocation>
        <location evidence="1">Membrane</location>
        <topology evidence="1">Multi-pass membrane protein</topology>
    </subcellularLocation>
</comment>
<evidence type="ECO:0000256" key="7">
    <source>
        <dbReference type="ARBA" id="ARBA00022989"/>
    </source>
</evidence>
<dbReference type="InParanoid" id="A0A1D2VNI4"/>
<organism evidence="10 11">
    <name type="scientific">Ascoidea rubescens DSM 1968</name>
    <dbReference type="NCBI Taxonomy" id="1344418"/>
    <lineage>
        <taxon>Eukaryota</taxon>
        <taxon>Fungi</taxon>
        <taxon>Dikarya</taxon>
        <taxon>Ascomycota</taxon>
        <taxon>Saccharomycotina</taxon>
        <taxon>Saccharomycetes</taxon>
        <taxon>Ascoideaceae</taxon>
        <taxon>Ascoidea</taxon>
    </lineage>
</organism>
<name>A0A1D2VNI4_9ASCO</name>
<feature type="transmembrane region" description="Helical" evidence="9">
    <location>
        <begin position="371"/>
        <end position="387"/>
    </location>
</feature>
<dbReference type="RefSeq" id="XP_020049470.1">
    <property type="nucleotide sequence ID" value="XM_020190278.1"/>
</dbReference>
<feature type="transmembrane region" description="Helical" evidence="9">
    <location>
        <begin position="547"/>
        <end position="567"/>
    </location>
</feature>
<feature type="transmembrane region" description="Helical" evidence="9">
    <location>
        <begin position="573"/>
        <end position="594"/>
    </location>
</feature>
<dbReference type="EMBL" id="KV454476">
    <property type="protein sequence ID" value="ODV63163.1"/>
    <property type="molecule type" value="Genomic_DNA"/>
</dbReference>
<evidence type="ECO:0000256" key="8">
    <source>
        <dbReference type="ARBA" id="ARBA00023136"/>
    </source>
</evidence>
<feature type="transmembrane region" description="Helical" evidence="9">
    <location>
        <begin position="483"/>
        <end position="503"/>
    </location>
</feature>
<dbReference type="Proteomes" id="UP000095038">
    <property type="component" value="Unassembled WGS sequence"/>
</dbReference>
<keyword evidence="6" id="KW-0653">Protein transport</keyword>
<feature type="transmembrane region" description="Helical" evidence="9">
    <location>
        <begin position="335"/>
        <end position="351"/>
    </location>
</feature>
<evidence type="ECO:0000256" key="9">
    <source>
        <dbReference type="SAM" id="Phobius"/>
    </source>
</evidence>
<feature type="transmembrane region" description="Helical" evidence="9">
    <location>
        <begin position="237"/>
        <end position="257"/>
    </location>
</feature>
<dbReference type="GO" id="GO:0016020">
    <property type="term" value="C:membrane"/>
    <property type="evidence" value="ECO:0007669"/>
    <property type="project" value="UniProtKB-SubCell"/>
</dbReference>
<evidence type="ECO:0000313" key="10">
    <source>
        <dbReference type="EMBL" id="ODV63163.1"/>
    </source>
</evidence>
<dbReference type="PANTHER" id="PTHR22601">
    <property type="entry name" value="ISP4 LIKE PROTEIN"/>
    <property type="match status" value="1"/>
</dbReference>
<comment type="similarity">
    <text evidence="2">Belongs to the oligopeptide OPT transporter family.</text>
</comment>
<evidence type="ECO:0000256" key="6">
    <source>
        <dbReference type="ARBA" id="ARBA00022927"/>
    </source>
</evidence>
<feature type="transmembrane region" description="Helical" evidence="9">
    <location>
        <begin position="772"/>
        <end position="789"/>
    </location>
</feature>
<evidence type="ECO:0000256" key="3">
    <source>
        <dbReference type="ARBA" id="ARBA00022448"/>
    </source>
</evidence>
<keyword evidence="5" id="KW-0571">Peptide transport</keyword>
<dbReference type="GO" id="GO:0015031">
    <property type="term" value="P:protein transport"/>
    <property type="evidence" value="ECO:0007669"/>
    <property type="project" value="UniProtKB-KW"/>
</dbReference>
<accession>A0A1D2VNI4</accession>
<dbReference type="Pfam" id="PF03169">
    <property type="entry name" value="OPT"/>
    <property type="match status" value="1"/>
</dbReference>
<keyword evidence="7 9" id="KW-1133">Transmembrane helix</keyword>
<gene>
    <name evidence="10" type="ORF">ASCRUDRAFT_31510</name>
</gene>
<dbReference type="InterPro" id="IPR004813">
    <property type="entry name" value="OPT"/>
</dbReference>
<dbReference type="NCBIfam" id="TIGR00727">
    <property type="entry name" value="ISP4_OPT"/>
    <property type="match status" value="1"/>
</dbReference>
<dbReference type="InterPro" id="IPR004648">
    <property type="entry name" value="Oligpept_transpt"/>
</dbReference>
<keyword evidence="4 9" id="KW-0812">Transmembrane</keyword>
<feature type="transmembrane region" description="Helical" evidence="9">
    <location>
        <begin position="721"/>
        <end position="742"/>
    </location>
</feature>
<dbReference type="FunCoup" id="A0A1D2VNI4">
    <property type="interactions" value="19"/>
</dbReference>
<protein>
    <submittedName>
        <fullName evidence="10">Small oligopeptide transporter</fullName>
    </submittedName>
</protein>
<dbReference type="OrthoDB" id="9986677at2759"/>
<feature type="transmembrane region" description="Helical" evidence="9">
    <location>
        <begin position="408"/>
        <end position="430"/>
    </location>
</feature>
<keyword evidence="3" id="KW-0813">Transport</keyword>
<feature type="transmembrane region" description="Helical" evidence="9">
    <location>
        <begin position="654"/>
        <end position="675"/>
    </location>
</feature>
<evidence type="ECO:0000256" key="2">
    <source>
        <dbReference type="ARBA" id="ARBA00008807"/>
    </source>
</evidence>
<dbReference type="GeneID" id="30963914"/>
<dbReference type="AlphaFoldDB" id="A0A1D2VNI4"/>
<keyword evidence="8 9" id="KW-0472">Membrane</keyword>
<evidence type="ECO:0000313" key="11">
    <source>
        <dbReference type="Proteomes" id="UP000095038"/>
    </source>
</evidence>
<feature type="transmembrane region" description="Helical" evidence="9">
    <location>
        <begin position="269"/>
        <end position="290"/>
    </location>
</feature>
<feature type="transmembrane region" description="Helical" evidence="9">
    <location>
        <begin position="801"/>
        <end position="823"/>
    </location>
</feature>
<keyword evidence="11" id="KW-1185">Reference proteome</keyword>
<evidence type="ECO:0000256" key="1">
    <source>
        <dbReference type="ARBA" id="ARBA00004141"/>
    </source>
</evidence>
<dbReference type="GO" id="GO:0035673">
    <property type="term" value="F:oligopeptide transmembrane transporter activity"/>
    <property type="evidence" value="ECO:0007669"/>
    <property type="project" value="InterPro"/>
</dbReference>